<dbReference type="EMBL" id="CP036271">
    <property type="protein sequence ID" value="QDT57300.1"/>
    <property type="molecule type" value="Genomic_DNA"/>
</dbReference>
<dbReference type="InParanoid" id="A0A517SME6"/>
<reference evidence="2 3" key="1">
    <citation type="submission" date="2019-02" db="EMBL/GenBank/DDBJ databases">
        <title>Deep-cultivation of Planctomycetes and their phenomic and genomic characterization uncovers novel biology.</title>
        <authorList>
            <person name="Wiegand S."/>
            <person name="Jogler M."/>
            <person name="Boedeker C."/>
            <person name="Pinto D."/>
            <person name="Vollmers J."/>
            <person name="Rivas-Marin E."/>
            <person name="Kohn T."/>
            <person name="Peeters S.H."/>
            <person name="Heuer A."/>
            <person name="Rast P."/>
            <person name="Oberbeckmann S."/>
            <person name="Bunk B."/>
            <person name="Jeske O."/>
            <person name="Meyerdierks A."/>
            <person name="Storesund J.E."/>
            <person name="Kallscheuer N."/>
            <person name="Luecker S."/>
            <person name="Lage O.M."/>
            <person name="Pohl T."/>
            <person name="Merkel B.J."/>
            <person name="Hornburger P."/>
            <person name="Mueller R.-W."/>
            <person name="Bruemmer F."/>
            <person name="Labrenz M."/>
            <person name="Spormann A.M."/>
            <person name="Op den Camp H."/>
            <person name="Overmann J."/>
            <person name="Amann R."/>
            <person name="Jetten M.S.M."/>
            <person name="Mascher T."/>
            <person name="Medema M.H."/>
            <person name="Devos D.P."/>
            <person name="Kaster A.-K."/>
            <person name="Ovreas L."/>
            <person name="Rohde M."/>
            <person name="Galperin M.Y."/>
            <person name="Jogler C."/>
        </authorList>
    </citation>
    <scope>NUCLEOTIDE SEQUENCE [LARGE SCALE GENOMIC DNA]</scope>
    <source>
        <strain evidence="2 3">Pan44</strain>
    </source>
</reference>
<feature type="compositionally biased region" description="Low complexity" evidence="1">
    <location>
        <begin position="1"/>
        <end position="17"/>
    </location>
</feature>
<dbReference type="Proteomes" id="UP000315700">
    <property type="component" value="Chromosome"/>
</dbReference>
<proteinExistence type="predicted"/>
<evidence type="ECO:0000313" key="2">
    <source>
        <dbReference type="EMBL" id="QDT57300.1"/>
    </source>
</evidence>
<gene>
    <name evidence="2" type="ORF">Pan44_53680</name>
</gene>
<feature type="region of interest" description="Disordered" evidence="1">
    <location>
        <begin position="1"/>
        <end position="55"/>
    </location>
</feature>
<protein>
    <submittedName>
        <fullName evidence="2">Uncharacterized protein</fullName>
    </submittedName>
</protein>
<keyword evidence="3" id="KW-1185">Reference proteome</keyword>
<dbReference type="RefSeq" id="WP_145034663.1">
    <property type="nucleotide sequence ID" value="NZ_CP036271.1"/>
</dbReference>
<feature type="compositionally biased region" description="Polar residues" evidence="1">
    <location>
        <begin position="18"/>
        <end position="33"/>
    </location>
</feature>
<accession>A0A517SME6</accession>
<evidence type="ECO:0000256" key="1">
    <source>
        <dbReference type="SAM" id="MobiDB-lite"/>
    </source>
</evidence>
<organism evidence="2 3">
    <name type="scientific">Caulifigura coniformis</name>
    <dbReference type="NCBI Taxonomy" id="2527983"/>
    <lineage>
        <taxon>Bacteria</taxon>
        <taxon>Pseudomonadati</taxon>
        <taxon>Planctomycetota</taxon>
        <taxon>Planctomycetia</taxon>
        <taxon>Planctomycetales</taxon>
        <taxon>Planctomycetaceae</taxon>
        <taxon>Caulifigura</taxon>
    </lineage>
</organism>
<sequence>MSTTTAARSSRRTQASSNPAGPSAPQSRSSAKSNAAAGDRWYINDPATKRLDTSGNPELASQIRELESSALPASVRQSAVAGLRQQQASAKPLTLTIARAQKAGARDLIEVAGDFKSKLLSPSLVAAIAAKPEFVRQFLGEFMASDE</sequence>
<dbReference type="AlphaFoldDB" id="A0A517SME6"/>
<name>A0A517SME6_9PLAN</name>
<dbReference type="KEGG" id="ccos:Pan44_53680"/>
<evidence type="ECO:0000313" key="3">
    <source>
        <dbReference type="Proteomes" id="UP000315700"/>
    </source>
</evidence>